<dbReference type="STRING" id="331657.A0A4U0X587"/>
<proteinExistence type="predicted"/>
<dbReference type="Pfam" id="PF11312">
    <property type="entry name" value="Methyltransf_34"/>
    <property type="match status" value="1"/>
</dbReference>
<accession>A0A4U0X587</accession>
<dbReference type="InterPro" id="IPR021463">
    <property type="entry name" value="Methyltransf_34"/>
</dbReference>
<name>A0A4U0X587_9PEZI</name>
<comment type="caution">
    <text evidence="2">The sequence shown here is derived from an EMBL/GenBank/DDBJ whole genome shotgun (WGS) entry which is preliminary data.</text>
</comment>
<dbReference type="Proteomes" id="UP000308768">
    <property type="component" value="Unassembled WGS sequence"/>
</dbReference>
<keyword evidence="3" id="KW-1185">Reference proteome</keyword>
<evidence type="ECO:0000313" key="2">
    <source>
        <dbReference type="EMBL" id="TKA71590.1"/>
    </source>
</evidence>
<feature type="compositionally biased region" description="Low complexity" evidence="1">
    <location>
        <begin position="1"/>
        <end position="20"/>
    </location>
</feature>
<reference evidence="2 3" key="1">
    <citation type="submission" date="2017-03" db="EMBL/GenBank/DDBJ databases">
        <title>Genomes of endolithic fungi from Antarctica.</title>
        <authorList>
            <person name="Coleine C."/>
            <person name="Masonjones S."/>
            <person name="Stajich J.E."/>
        </authorList>
    </citation>
    <scope>NUCLEOTIDE SEQUENCE [LARGE SCALE GENOMIC DNA]</scope>
    <source>
        <strain evidence="2 3">CCFEE 5187</strain>
    </source>
</reference>
<sequence length="415" mass="45837">MASSRSSGGPAKGSKSKAQSIKQHQKHSRKISDPSTHDEQNLLSPRTSPSIPLELQQLVLNVFRVSFAERLGSDLSSTLQEVKQHLFNRDFQQAFGRDDYLEAYAVRWSSSRALGYLQIFSDLSSFIVPYGGRTHARTDGVNVRSTPSEGVQEFSSEIEQGTLSIVCLGGGAGAEVAALAGFMRQIRTSGVRSNVMVSATNEPDNSASTRNMSRLEVLSIDIASWASVVNSLRQSITNPPVLSKYASAAAKAANGPLLPSSHTTIDFHQRDVLAIEVDELKESLQGADLVTVMFTLNELYTTSVPKTQRFLLLLTILTRPGTLLLVVDSPGSYSTVKINGAEKKYPMHWLLDHTLLPSSTNVKSRTDEPNWEKLVSDESRWFRLPEGLKYPIGLENMRYQIHLYRRCDLSPSHEA</sequence>
<dbReference type="AlphaFoldDB" id="A0A4U0X587"/>
<feature type="region of interest" description="Disordered" evidence="1">
    <location>
        <begin position="1"/>
        <end position="48"/>
    </location>
</feature>
<gene>
    <name evidence="2" type="ORF">B0A49_04723</name>
</gene>
<organism evidence="2 3">
    <name type="scientific">Cryomyces minteri</name>
    <dbReference type="NCBI Taxonomy" id="331657"/>
    <lineage>
        <taxon>Eukaryota</taxon>
        <taxon>Fungi</taxon>
        <taxon>Dikarya</taxon>
        <taxon>Ascomycota</taxon>
        <taxon>Pezizomycotina</taxon>
        <taxon>Dothideomycetes</taxon>
        <taxon>Dothideomycetes incertae sedis</taxon>
        <taxon>Cryomyces</taxon>
    </lineage>
</organism>
<protein>
    <recommendedName>
        <fullName evidence="4">25S rRNA (Uridine(2843)-N(3))-methyltransferase</fullName>
    </recommendedName>
</protein>
<evidence type="ECO:0000256" key="1">
    <source>
        <dbReference type="SAM" id="MobiDB-lite"/>
    </source>
</evidence>
<dbReference type="EMBL" id="NAJN01000555">
    <property type="protein sequence ID" value="TKA71590.1"/>
    <property type="molecule type" value="Genomic_DNA"/>
</dbReference>
<evidence type="ECO:0000313" key="3">
    <source>
        <dbReference type="Proteomes" id="UP000308768"/>
    </source>
</evidence>
<feature type="compositionally biased region" description="Basic and acidic residues" evidence="1">
    <location>
        <begin position="30"/>
        <end position="40"/>
    </location>
</feature>
<evidence type="ECO:0008006" key="4">
    <source>
        <dbReference type="Google" id="ProtNLM"/>
    </source>
</evidence>
<dbReference type="OrthoDB" id="6419443at2759"/>